<evidence type="ECO:0000313" key="2">
    <source>
        <dbReference type="EMBL" id="VUZ43946.1"/>
    </source>
</evidence>
<dbReference type="Gene3D" id="3.40.50.300">
    <property type="entry name" value="P-loop containing nucleotide triphosphate hydrolases"/>
    <property type="match status" value="1"/>
</dbReference>
<dbReference type="InterPro" id="IPR001257">
    <property type="entry name" value="Parvovirus_NS1_helicase"/>
</dbReference>
<dbReference type="AlphaFoldDB" id="A0A564Y9U5"/>
<feature type="domain" description="Parvovirus non-structural protein 1 helicase" evidence="1">
    <location>
        <begin position="40"/>
        <end position="139"/>
    </location>
</feature>
<dbReference type="GO" id="GO:0019079">
    <property type="term" value="P:viral genome replication"/>
    <property type="evidence" value="ECO:0007669"/>
    <property type="project" value="InterPro"/>
</dbReference>
<reference evidence="2 3" key="1">
    <citation type="submission" date="2019-07" db="EMBL/GenBank/DDBJ databases">
        <authorList>
            <person name="Jastrzebski P J."/>
            <person name="Paukszto L."/>
            <person name="Jastrzebski P J."/>
        </authorList>
    </citation>
    <scope>NUCLEOTIDE SEQUENCE [LARGE SCALE GENOMIC DNA]</scope>
    <source>
        <strain evidence="2 3">WMS-il1</strain>
    </source>
</reference>
<feature type="non-terminal residue" evidence="2">
    <location>
        <position position="1"/>
    </location>
</feature>
<gene>
    <name evidence="2" type="ORF">WMSIL1_LOCUS4161</name>
</gene>
<evidence type="ECO:0000259" key="1">
    <source>
        <dbReference type="Pfam" id="PF01057"/>
    </source>
</evidence>
<organism evidence="2 3">
    <name type="scientific">Hymenolepis diminuta</name>
    <name type="common">Rat tapeworm</name>
    <dbReference type="NCBI Taxonomy" id="6216"/>
    <lineage>
        <taxon>Eukaryota</taxon>
        <taxon>Metazoa</taxon>
        <taxon>Spiralia</taxon>
        <taxon>Lophotrochozoa</taxon>
        <taxon>Platyhelminthes</taxon>
        <taxon>Cestoda</taxon>
        <taxon>Eucestoda</taxon>
        <taxon>Cyclophyllidea</taxon>
        <taxon>Hymenolepididae</taxon>
        <taxon>Hymenolepis</taxon>
    </lineage>
</organism>
<proteinExistence type="predicted"/>
<dbReference type="InterPro" id="IPR027417">
    <property type="entry name" value="P-loop_NTPase"/>
</dbReference>
<protein>
    <recommendedName>
        <fullName evidence="1">Parvovirus non-structural protein 1 helicase domain-containing protein</fullName>
    </recommendedName>
</protein>
<accession>A0A564Y9U5</accession>
<sequence length="279" mass="32094">RSESLVRAVPSNFLYLPQTQRKFLLLLRPLGTVCRRGDQTAFHFDNLLNRSVALMEEPRITMTTKNDYKCPLGGDRFEIDVKYGAGRFLPRIPVIGTTNEDLSALLTSVDRAALYSRVKQYDLNEQISSELIHGTIPKCPVTLCTCHLKELFKRYGFYGGPEQRIEVLDNADFINQTPRRRSSKEYDIEEDGFIWREIAKQQIQGLNTERLKQEVSNSYLENLGSLPHECAVKNEQEMNLGTNWLMMMMLNQNGIDINELLADIVKIMEKKTFANSLHE</sequence>
<evidence type="ECO:0000313" key="3">
    <source>
        <dbReference type="Proteomes" id="UP000321570"/>
    </source>
</evidence>
<dbReference type="EMBL" id="CABIJS010000122">
    <property type="protein sequence ID" value="VUZ43946.1"/>
    <property type="molecule type" value="Genomic_DNA"/>
</dbReference>
<keyword evidence="3" id="KW-1185">Reference proteome</keyword>
<name>A0A564Y9U5_HYMDI</name>
<dbReference type="Proteomes" id="UP000321570">
    <property type="component" value="Unassembled WGS sequence"/>
</dbReference>
<dbReference type="SUPFAM" id="SSF52540">
    <property type="entry name" value="P-loop containing nucleoside triphosphate hydrolases"/>
    <property type="match status" value="1"/>
</dbReference>
<dbReference type="Pfam" id="PF01057">
    <property type="entry name" value="Parvo_NS1"/>
    <property type="match status" value="1"/>
</dbReference>